<comment type="caution">
    <text evidence="1">The sequence shown here is derived from an EMBL/GenBank/DDBJ whole genome shotgun (WGS) entry which is preliminary data.</text>
</comment>
<dbReference type="EMBL" id="JBHSWH010000001">
    <property type="protein sequence ID" value="MFC6706179.1"/>
    <property type="molecule type" value="Genomic_DNA"/>
</dbReference>
<sequence>MSEDRLAKGAFDVGNQLGFPKPKEWDGGGESIVTKDDLCEVVVDDFGEDPLTVANNDELTDRIGLILVRVLCTIEKDFGTIGEKLFGSESVPDAHLLAETLECWPDAL</sequence>
<evidence type="ECO:0008006" key="3">
    <source>
        <dbReference type="Google" id="ProtNLM"/>
    </source>
</evidence>
<evidence type="ECO:0000313" key="2">
    <source>
        <dbReference type="Proteomes" id="UP001596298"/>
    </source>
</evidence>
<proteinExistence type="predicted"/>
<name>A0ABW2AH03_9MICO</name>
<organism evidence="1 2">
    <name type="scientific">Flexivirga alba</name>
    <dbReference type="NCBI Taxonomy" id="702742"/>
    <lineage>
        <taxon>Bacteria</taxon>
        <taxon>Bacillati</taxon>
        <taxon>Actinomycetota</taxon>
        <taxon>Actinomycetes</taxon>
        <taxon>Micrococcales</taxon>
        <taxon>Dermacoccaceae</taxon>
        <taxon>Flexivirga</taxon>
    </lineage>
</organism>
<keyword evidence="2" id="KW-1185">Reference proteome</keyword>
<dbReference type="RefSeq" id="WP_382404944.1">
    <property type="nucleotide sequence ID" value="NZ_JBHSWH010000001.1"/>
</dbReference>
<dbReference type="Proteomes" id="UP001596298">
    <property type="component" value="Unassembled WGS sequence"/>
</dbReference>
<evidence type="ECO:0000313" key="1">
    <source>
        <dbReference type="EMBL" id="MFC6706179.1"/>
    </source>
</evidence>
<accession>A0ABW2AH03</accession>
<gene>
    <name evidence="1" type="ORF">ACFQDH_13150</name>
</gene>
<reference evidence="2" key="1">
    <citation type="journal article" date="2019" name="Int. J. Syst. Evol. Microbiol.">
        <title>The Global Catalogue of Microorganisms (GCM) 10K type strain sequencing project: providing services to taxonomists for standard genome sequencing and annotation.</title>
        <authorList>
            <consortium name="The Broad Institute Genomics Platform"/>
            <consortium name="The Broad Institute Genome Sequencing Center for Infectious Disease"/>
            <person name="Wu L."/>
            <person name="Ma J."/>
        </authorList>
    </citation>
    <scope>NUCLEOTIDE SEQUENCE [LARGE SCALE GENOMIC DNA]</scope>
    <source>
        <strain evidence="2">CCUG 58127</strain>
    </source>
</reference>
<protein>
    <recommendedName>
        <fullName evidence="3">Nucleotide pyrophosphohydrolase</fullName>
    </recommendedName>
</protein>